<accession>F4NWP0</accession>
<dbReference type="SUPFAM" id="SSF48371">
    <property type="entry name" value="ARM repeat"/>
    <property type="match status" value="1"/>
</dbReference>
<dbReference type="GO" id="GO:0005938">
    <property type="term" value="C:cell cortex"/>
    <property type="evidence" value="ECO:0000318"/>
    <property type="project" value="GO_Central"/>
</dbReference>
<evidence type="ECO:0000256" key="1">
    <source>
        <dbReference type="ARBA" id="ARBA00004141"/>
    </source>
</evidence>
<keyword evidence="4 5" id="KW-0472">Membrane</keyword>
<dbReference type="Gene3D" id="1.50.40.10">
    <property type="entry name" value="Mitochondrial carrier domain"/>
    <property type="match status" value="1"/>
</dbReference>
<dbReference type="RefSeq" id="XP_006676704.1">
    <property type="nucleotide sequence ID" value="XM_006676641.1"/>
</dbReference>
<feature type="repeat" description="Solcar" evidence="5">
    <location>
        <begin position="11"/>
        <end position="94"/>
    </location>
</feature>
<dbReference type="InterPro" id="IPR036638">
    <property type="entry name" value="HLH_DNA-bd_sf"/>
</dbReference>
<feature type="region of interest" description="Disordered" evidence="6">
    <location>
        <begin position="2328"/>
        <end position="2354"/>
    </location>
</feature>
<dbReference type="SUPFAM" id="SSF103506">
    <property type="entry name" value="Mitochondrial carrier"/>
    <property type="match status" value="1"/>
</dbReference>
<dbReference type="SUPFAM" id="SSF47459">
    <property type="entry name" value="HLH, helix-loop-helix DNA-binding domain"/>
    <property type="match status" value="1"/>
</dbReference>
<dbReference type="Pfam" id="PF14225">
    <property type="entry name" value="MOR2-PAG1_C"/>
    <property type="match status" value="1"/>
</dbReference>
<dbReference type="FunFam" id="1.50.40.10:FF:000388">
    <property type="entry name" value="Mitochondrial amino acid carrier"/>
    <property type="match status" value="1"/>
</dbReference>
<dbReference type="EMBL" id="GL882880">
    <property type="protein sequence ID" value="EGF82857.1"/>
    <property type="molecule type" value="Genomic_DNA"/>
</dbReference>
<evidence type="ECO:0000256" key="2">
    <source>
        <dbReference type="ARBA" id="ARBA00022692"/>
    </source>
</evidence>
<feature type="region of interest" description="Disordered" evidence="6">
    <location>
        <begin position="1173"/>
        <end position="1203"/>
    </location>
</feature>
<feature type="region of interest" description="Disordered" evidence="6">
    <location>
        <begin position="1235"/>
        <end position="1280"/>
    </location>
</feature>
<reference evidence="8 9" key="1">
    <citation type="submission" date="2009-12" db="EMBL/GenBank/DDBJ databases">
        <title>The draft genome of Batrachochytrium dendrobatidis.</title>
        <authorList>
            <consortium name="US DOE Joint Genome Institute (JGI-PGF)"/>
            <person name="Kuo A."/>
            <person name="Salamov A."/>
            <person name="Schmutz J."/>
            <person name="Lucas S."/>
            <person name="Pitluck S."/>
            <person name="Rosenblum E."/>
            <person name="Stajich J."/>
            <person name="Eisen M."/>
            <person name="Grigoriev I.V."/>
        </authorList>
    </citation>
    <scope>NUCLEOTIDE SEQUENCE [LARGE SCALE GENOMIC DNA]</scope>
    <source>
        <strain evidence="9">JAM81 / FGSC 10211</strain>
    </source>
</reference>
<dbReference type="InterPro" id="IPR023395">
    <property type="entry name" value="MCP_dom_sf"/>
</dbReference>
<dbReference type="GO" id="GO:0016020">
    <property type="term" value="C:membrane"/>
    <property type="evidence" value="ECO:0007669"/>
    <property type="project" value="UniProtKB-SubCell"/>
</dbReference>
<sequence>MASVDSVKNKYQTATELLAGSIGGVVQVLVGQAIKVRLQTQPREAPLYTGVIDCGSKTLKNEGFLGFYKDRDTDISSPLNPGVDLAFDRLLYSIASIAKCCPKLIIDSIMVWRKSKGDQSMTTVPDHIRMMYPQLKSKDLLTILKERKSLLANFVLCRVLTTIISQLGKNTLPNDLGEKLEDMVFGQLKNSDPDLVVKSVNRQANVDMFAELIGALSNIRFATVSDRFISEIGRGAAPTKETKLELIIRSMRFLKLKIYPMDCLEETAEFLQTSADLFQDTHNIHVKHAYANLFVELLDPIASIASAEVNLPAWQKTVDTIYPKAARMVHKSRHLPVRSIDLAALPLISTLLCVSKREFFLKNWFDFVQLLIKRFKEKGDTERELKQIAFVSLTRLIWVYLFRCFESPALTVQRRVDEILRVLFPANKRGVVPTDCDTTSFVRIVYFVLVKYSEYGNEIINMLLGPSSLNNLPSISLLLTSSATSQISYGSSEADLSYGIFRNTEVLPNPERLLIAFRSFILFLSDVEVSLGDPQGSSLITAGTVSAVQSGSGMVVVEGKINLPSPRFPDHHSNKNGTSSSLQNLAHHAQHNIVFGSEDDAVPISKTTTNCPTINGYLSEEILVRMGSSIRETLETINSVVGRALLFLDQTLGNVYVMDRPSMGFEFPECSSGGTIGSSNSFHRRPSVNVSDVLQVSLYAPMASVSVLAGLEKDKPTITELFVKIRPHLDLLCSVLECLPRYTPLGITPLKVIEVISRLLVHLDDNVRREAFAALCRIARIKTSSTQHTFWFTSSSLESISASVLRISTSVCMSIIGHRFADLCVSEYAYKCVMHCVSSNFVGLAEIWFENFIEQADGPLQSFDRYECSWVIDEIESRGLVFLTMGRPACREMAIKAFRLANTIDTKLEELKAKRSADPNEQKNFEYSSTLNRNRPLLAEDSSTLLRLTTLHGNTRNTLQRKKAVQQTEPIQEESESDFVYPAFPDSESFHHKRNLSVSNAPDEAQKHQTVRIITIMENCGQELLKKHFFDSLVGSSARPDPPKIQQQNRRYLLSLLAKPDCFATLAISENYRDKILWNQCFPDFLKWVMDYASPKAVKRSIIDMFLRIRAMHNTICTLADPQQTPTSSKGMAGSVNKWAMERVSIEKRAAASNTSTANLLNTATNTNMNNNSNFHFGVNGSSTHPNNHGQPGNTNDSTGSGNDSNSCLRVDFLINQWKSCLVFVATCYSPIKTSTVQGRPSTSSLNRASFHSNKSGVSSMNNGSGPTTLPQHGSRTSISGERDAHTRHHINNATALFNIDELIQLVTPLLWCENVSIRQIASLALGSVHPNCFGRLLVAIQPTLHTVIEDMRSRSISGKFEPMSKANFSQPQALFQIKRLERVRMEVTHMLSLIAEFVEYDVYRLDPTIMTPILDMIRSLIQFLSDSEIQLEWDHQMLRYYFCCFISKFYHSLVTAVGSSRPTASGTESIETYIPFALRLELVLLFESWCGFGLNSDMTRDREARMMKVVLEQVKDISLRATVTSTLEEQRKALEAASLKSIASLCNGPISSKDNAYLQLDLSRLIIWINAILGSPHVEYHPIARKTIEHLLSNNISNERLIEELLKQCYNHQKKSKTDYMAYFMAFVDLVCRQGRKASISVSKILCLALYNISSDSSQRRKGAARLLLSVDRHMFGSGGDGSALAADVRNMFDRGSQSSEMLISRMDSFNMDDEPLELGGAHDEDIMDGLMISEDDLLREVQATYETAAITSSLPLVFKYAQGMVSKRLAIERPELTYEMFSELIHRIYLLADISLYQPRIRDLLLTLSPWLQNMDLDGRFNYDVNSDQVGSRVPESENQLHAQAITAMVLGNLFYLTTKFGDIFITDIELLWVHLVDLDGTSHQNHQASRQAWEEKNIGTIVDYLLLVGLERRNPRFVAIAKKIAVCICRTPSCGTFIEIIISKITPKNMVTNPDNISALLSQQCPYLQGYFTASINDALSSMPERPPFSPGQIAFTCLVEVAIEVGNFALRPHLPLLLHAIFVQLDHFLFLICEQARSLLVNIIQAMLPRETRRESIDATLTALNLKEGKRLWTYEDVSPSKPTIDSVYQLSALVLEVLDLFHTIHPTLRQTWGVLALSWGTECPVRHIACRSLQVFRALRPVFTQNMVGDLLARLSVTLGDSSEDVQGYTLELIETLQWMVSHLSDDRLVYFPQFFWASIAIIQSSHECEFEMGAHLLENIISRLDLSDARISSLLLANLPTRWKGEFYGLQPLILQGMCSSKTEMLSLNIINKLMLLPASLLIDASQTSRVLFSVLANLPRLLHEGSQDALFAASANATGEEDDHIKPVNQPQSSSSSSIDSTSTPSQLPIKESCTIASYLAHICKINNHIGLSRVHEMYSKKRFRSMDEFMRQLASVIRESFFPKWETKVLHFLMSLLRNTMIVYREHVLVCLRVLFPDGHTEGAFRLGADMLRGHQKVSSQSGIESGQVGFEEEWIQPLLDLLDTDLALVATKALDKILTGRVSLNETNLSLVFGGKTIYKIAKDAAANSLASNISSANGQGKGGSFSGKVSSYFHEWRVKDPTKSAMTAKYNMSGVAMTCSGSFSVMSHDSADVTSELHSRIPTYESSVSSLAAFSCDPGQSNDDLTNTKSLSSLQNATLDPMVDQLDDTGFLALVDDLQHFFNNVLQVDLEPAGHLKKIPMDKNVNVDTTMRLKDLPKHEDAFQQDEFVDFESTPSQRNFDRSSLLASIIAPLDKFDFMYELGSPASSTQRDDSTTPTLQLNLDKPAFKSRQSNTITPAQRILARPNSKVTVSFYLGPNSYNLVDKPEFEYWIRVDIMACLRLPGVEYVELIRIEKSGFSISNEQAYNAKQFDASTLADQALSRVLIVVAIIGPQERSGFESAAYAEELAALLSQKSPDFNEEQQTLSSGVVMRNVDRTWQPELSIEFSGLSVPYIPEGLRPMGLHQSHISQPQSITHSGQHRDQFTRHNPSSFTSSQVYPNIQSNDGTRAHTIVDALAVFSDAFEFSRQLQIDFLDLVGNAIDTANSTVPLGETLKHICDKVQSVLINGNEHAPIWAGPDSAQIFESIADKLEYQDKTKPGFLNRFMNTRQERMQELNSIVAQCMSTRQAIDDILAGQSDSNGNLTVLMELLGNQIMSMSGVVDMQQQPQQQTIPQLQQLQQQQHTLFPRQHVQQPQQQFNASIDPSILSLPQFHSDIKEESFLDNSNCFTLHNDFDMSGMGTPGFQTQPNGFYSMSMPMHPSSYSGVDANNFLGSHPSSFGSFGHTPTALSGSVEDEGKPSADVLIEKRRRRRESHNAVERRRRDHINEKIHELSNLLPEFASDIQNKPNKGVILRRSVDYIRHMQLFAAKQMERTMELEGVLARLIVDRGIREEELGLSVPLGTAIELPTITGVNQEEEDMM</sequence>
<dbReference type="OMA" id="CGVLCMQ"/>
<dbReference type="InterPro" id="IPR039867">
    <property type="entry name" value="Furry/Tao3/Mor2"/>
</dbReference>
<feature type="compositionally biased region" description="Polar residues" evidence="6">
    <location>
        <begin position="2978"/>
        <end position="2987"/>
    </location>
</feature>
<feature type="region of interest" description="Disordered" evidence="6">
    <location>
        <begin position="2965"/>
        <end position="2987"/>
    </location>
</feature>
<dbReference type="InterPro" id="IPR018108">
    <property type="entry name" value="MCP_transmembrane"/>
</dbReference>
<evidence type="ECO:0000259" key="7">
    <source>
        <dbReference type="PROSITE" id="PS50888"/>
    </source>
</evidence>
<keyword evidence="2 5" id="KW-0812">Transmembrane</keyword>
<feature type="compositionally biased region" description="Polar residues" evidence="6">
    <location>
        <begin position="1180"/>
        <end position="1192"/>
    </location>
</feature>
<dbReference type="Pfam" id="PF14228">
    <property type="entry name" value="MOR2-PAG1_mid"/>
    <property type="match status" value="2"/>
</dbReference>
<keyword evidence="9" id="KW-1185">Reference proteome</keyword>
<dbReference type="GO" id="GO:0030427">
    <property type="term" value="C:site of polarized growth"/>
    <property type="evidence" value="ECO:0000318"/>
    <property type="project" value="GO_Central"/>
</dbReference>
<feature type="compositionally biased region" description="Low complexity" evidence="6">
    <location>
        <begin position="2337"/>
        <end position="2354"/>
    </location>
</feature>
<dbReference type="Pfam" id="PF00010">
    <property type="entry name" value="HLH"/>
    <property type="match status" value="1"/>
</dbReference>
<dbReference type="PANTHER" id="PTHR12295:SF30">
    <property type="entry name" value="PROTEIN FURRY"/>
    <property type="match status" value="1"/>
</dbReference>
<dbReference type="STRING" id="684364.F4NWP0"/>
<proteinExistence type="predicted"/>
<dbReference type="HOGENOM" id="CLU_224962_0_0_1"/>
<comment type="subcellular location">
    <subcellularLocation>
        <location evidence="1">Membrane</location>
        <topology evidence="1">Multi-pass membrane protein</topology>
    </subcellularLocation>
</comment>
<dbReference type="Gene3D" id="4.10.280.10">
    <property type="entry name" value="Helix-loop-helix DNA-binding domain"/>
    <property type="match status" value="1"/>
</dbReference>
<dbReference type="GeneID" id="18238119"/>
<organism evidence="8 9">
    <name type="scientific">Batrachochytrium dendrobatidis (strain JAM81 / FGSC 10211)</name>
    <name type="common">Frog chytrid fungus</name>
    <dbReference type="NCBI Taxonomy" id="684364"/>
    <lineage>
        <taxon>Eukaryota</taxon>
        <taxon>Fungi</taxon>
        <taxon>Fungi incertae sedis</taxon>
        <taxon>Chytridiomycota</taxon>
        <taxon>Chytridiomycota incertae sedis</taxon>
        <taxon>Chytridiomycetes</taxon>
        <taxon>Rhizophydiales</taxon>
        <taxon>Rhizophydiales incertae sedis</taxon>
        <taxon>Batrachochytrium</taxon>
    </lineage>
</organism>
<evidence type="ECO:0000256" key="4">
    <source>
        <dbReference type="ARBA" id="ARBA00023136"/>
    </source>
</evidence>
<dbReference type="Pfam" id="PF14222">
    <property type="entry name" value="MOR2-PAG1_N"/>
    <property type="match status" value="1"/>
</dbReference>
<dbReference type="InParanoid" id="F4NWP0"/>
<feature type="compositionally biased region" description="Low complexity" evidence="6">
    <location>
        <begin position="1193"/>
        <end position="1203"/>
    </location>
</feature>
<evidence type="ECO:0000256" key="6">
    <source>
        <dbReference type="SAM" id="MobiDB-lite"/>
    </source>
</evidence>
<dbReference type="InterPro" id="IPR025614">
    <property type="entry name" value="Cell_morpho_N"/>
</dbReference>
<dbReference type="Proteomes" id="UP000007241">
    <property type="component" value="Unassembled WGS sequence"/>
</dbReference>
<dbReference type="InterPro" id="IPR029473">
    <property type="entry name" value="MOR2-PAG1_mid"/>
</dbReference>
<gene>
    <name evidence="8" type="ORF">BATDEDRAFT_23083</name>
</gene>
<dbReference type="PROSITE" id="PS50888">
    <property type="entry name" value="BHLH"/>
    <property type="match status" value="1"/>
</dbReference>
<dbReference type="OrthoDB" id="6287725at2759"/>
<dbReference type="GO" id="GO:0000902">
    <property type="term" value="P:cell morphogenesis"/>
    <property type="evidence" value="ECO:0000318"/>
    <property type="project" value="GO_Central"/>
</dbReference>
<dbReference type="PANTHER" id="PTHR12295">
    <property type="entry name" value="FURRY-RELATED"/>
    <property type="match status" value="1"/>
</dbReference>
<dbReference type="InterPro" id="IPR025481">
    <property type="entry name" value="Cell_Morphogen_C"/>
</dbReference>
<evidence type="ECO:0000256" key="5">
    <source>
        <dbReference type="PROSITE-ProRule" id="PRU00282"/>
    </source>
</evidence>
<evidence type="ECO:0000256" key="3">
    <source>
        <dbReference type="ARBA" id="ARBA00022989"/>
    </source>
</evidence>
<dbReference type="InterPro" id="IPR016024">
    <property type="entry name" value="ARM-type_fold"/>
</dbReference>
<dbReference type="GO" id="GO:0046983">
    <property type="term" value="F:protein dimerization activity"/>
    <property type="evidence" value="ECO:0007669"/>
    <property type="project" value="InterPro"/>
</dbReference>
<keyword evidence="3" id="KW-1133">Transmembrane helix</keyword>
<name>F4NWP0_BATDJ</name>
<dbReference type="Pfam" id="PF00153">
    <property type="entry name" value="Mito_carr"/>
    <property type="match status" value="1"/>
</dbReference>
<feature type="domain" description="BHLH" evidence="7">
    <location>
        <begin position="3303"/>
        <end position="3357"/>
    </location>
</feature>
<dbReference type="InterPro" id="IPR011598">
    <property type="entry name" value="bHLH_dom"/>
</dbReference>
<dbReference type="FunCoup" id="F4NWP0">
    <property type="interactions" value="212"/>
</dbReference>
<dbReference type="PROSITE" id="PS50920">
    <property type="entry name" value="SOLCAR"/>
    <property type="match status" value="1"/>
</dbReference>
<evidence type="ECO:0000313" key="9">
    <source>
        <dbReference type="Proteomes" id="UP000007241"/>
    </source>
</evidence>
<protein>
    <recommendedName>
        <fullName evidence="7">BHLH domain-containing protein</fullName>
    </recommendedName>
</protein>
<evidence type="ECO:0000313" key="8">
    <source>
        <dbReference type="EMBL" id="EGF82857.1"/>
    </source>
</evidence>
<dbReference type="SMART" id="SM00353">
    <property type="entry name" value="HLH"/>
    <property type="match status" value="1"/>
</dbReference>